<accession>A0ACC0TZ62</accession>
<reference evidence="1" key="1">
    <citation type="submission" date="2021-03" db="EMBL/GenBank/DDBJ databases">
        <title>Evolutionary priming and transition to the ectomycorrhizal habit in an iconic lineage of mushroom-forming fungi: is preadaptation a requirement?</title>
        <authorList>
            <consortium name="DOE Joint Genome Institute"/>
            <person name="Looney B.P."/>
            <person name="Miyauchi S."/>
            <person name="Morin E."/>
            <person name="Drula E."/>
            <person name="Courty P.E."/>
            <person name="Chicoki N."/>
            <person name="Fauchery L."/>
            <person name="Kohler A."/>
            <person name="Kuo A."/>
            <person name="LaButti K."/>
            <person name="Pangilinan J."/>
            <person name="Lipzen A."/>
            <person name="Riley R."/>
            <person name="Andreopoulos W."/>
            <person name="He G."/>
            <person name="Johnson J."/>
            <person name="Barry K.W."/>
            <person name="Grigoriev I.V."/>
            <person name="Nagy L."/>
            <person name="Hibbett D."/>
            <person name="Henrissat B."/>
            <person name="Matheny P.B."/>
            <person name="Labbe J."/>
            <person name="Martin A.F."/>
        </authorList>
    </citation>
    <scope>NUCLEOTIDE SEQUENCE</scope>
    <source>
        <strain evidence="1">BPL698</strain>
    </source>
</reference>
<evidence type="ECO:0000313" key="1">
    <source>
        <dbReference type="EMBL" id="KAI9454518.1"/>
    </source>
</evidence>
<dbReference type="Proteomes" id="UP001207468">
    <property type="component" value="Unassembled WGS sequence"/>
</dbReference>
<gene>
    <name evidence="1" type="ORF">F5148DRAFT_1288599</name>
</gene>
<name>A0ACC0TZ62_9AGAM</name>
<comment type="caution">
    <text evidence="1">The sequence shown here is derived from an EMBL/GenBank/DDBJ whole genome shotgun (WGS) entry which is preliminary data.</text>
</comment>
<evidence type="ECO:0000313" key="2">
    <source>
        <dbReference type="Proteomes" id="UP001207468"/>
    </source>
</evidence>
<protein>
    <submittedName>
        <fullName evidence="1">Subtilisin-like protein</fullName>
    </submittedName>
</protein>
<keyword evidence="2" id="KW-1185">Reference proteome</keyword>
<organism evidence="1 2">
    <name type="scientific">Russula earlei</name>
    <dbReference type="NCBI Taxonomy" id="71964"/>
    <lineage>
        <taxon>Eukaryota</taxon>
        <taxon>Fungi</taxon>
        <taxon>Dikarya</taxon>
        <taxon>Basidiomycota</taxon>
        <taxon>Agaricomycotina</taxon>
        <taxon>Agaricomycetes</taxon>
        <taxon>Russulales</taxon>
        <taxon>Russulaceae</taxon>
        <taxon>Russula</taxon>
    </lineage>
</organism>
<proteinExistence type="predicted"/>
<dbReference type="EMBL" id="JAGFNK010000271">
    <property type="protein sequence ID" value="KAI9454518.1"/>
    <property type="molecule type" value="Genomic_DNA"/>
</dbReference>
<sequence length="628" mass="68656">MLLSFLQILAISSLVAAAPSRRANYVVHERRAAEPVTWMKSRRLDPEKVLPLRIGLAQQNLHELEDLLMSVAHPDSPTFGQHWSPERVAERFAPSEDTISTVKLWLINEGFRGDRIRVSPSKGWIDVNATASEVESLLDAEYHVYTHPSGHEQIGCESYALPDHIREHVDLIKPTVHFLHRVPSPIQKRSNSTTKLGGPSQFNGPKRNGTVVVSPTPNPISTCDQSTTPHCLRELYEIDYKPQVPHKNSYGIVEFTPQAYLGSDLDMFFGLFGHDQDHKRPELVSIDGGVVQTTNQLFAFNAESDLDLEYAMVLTNPTPIKLLQTGDLIEGAGFDNWLDAVDKSYCTFDGGDDPTQDGIYPDPAPGGFNHPESCGIIKPPHVVSVSYGEDEHGLTEHYAKRQCHEYGKLGLMGSTILYSSGDFGVAGTNGFCPDGKFNPMFPATCPYVTAVGATQIPLGKTVHDPEIAIETFVFSGGGFSNMFPMPEYQERAVKEYLENNPPPYTAAQYSNSGKVRAFPDLSANGANYVVAIDGSLVLVYGTSASSPVVGSIITLINDARIAHDKGPIGFINPLIYDKRFSDAFNDITSGSNPGCNTPGFPAAKGWDPVTGVGTPNLKKLLDKFVKLP</sequence>